<gene>
    <name evidence="8" type="ORF">ACFSTG_03575</name>
</gene>
<comment type="caution">
    <text evidence="8">The sequence shown here is derived from an EMBL/GenBank/DDBJ whole genome shotgun (WGS) entry which is preliminary data.</text>
</comment>
<dbReference type="InterPro" id="IPR029052">
    <property type="entry name" value="Metallo-depent_PP-like"/>
</dbReference>
<dbReference type="Pfam" id="PF01103">
    <property type="entry name" value="Omp85"/>
    <property type="match status" value="1"/>
</dbReference>
<dbReference type="SUPFAM" id="SSF56300">
    <property type="entry name" value="Metallo-dependent phosphatases"/>
    <property type="match status" value="1"/>
</dbReference>
<feature type="domain" description="Bacterial surface antigen (D15)" evidence="7">
    <location>
        <begin position="957"/>
        <end position="1233"/>
    </location>
</feature>
<evidence type="ECO:0000313" key="8">
    <source>
        <dbReference type="EMBL" id="MFD2516961.1"/>
    </source>
</evidence>
<dbReference type="PANTHER" id="PTHR10161">
    <property type="entry name" value="TARTRATE-RESISTANT ACID PHOSPHATASE TYPE 5"/>
    <property type="match status" value="1"/>
</dbReference>
<evidence type="ECO:0000313" key="9">
    <source>
        <dbReference type="Proteomes" id="UP001597468"/>
    </source>
</evidence>
<proteinExistence type="predicted"/>
<evidence type="ECO:0000256" key="4">
    <source>
        <dbReference type="ARBA" id="ARBA00023136"/>
    </source>
</evidence>
<evidence type="ECO:0000256" key="5">
    <source>
        <dbReference type="SAM" id="SignalP"/>
    </source>
</evidence>
<evidence type="ECO:0000256" key="3">
    <source>
        <dbReference type="ARBA" id="ARBA00022801"/>
    </source>
</evidence>
<evidence type="ECO:0000259" key="6">
    <source>
        <dbReference type="Pfam" id="PF00149"/>
    </source>
</evidence>
<dbReference type="InterPro" id="IPR000184">
    <property type="entry name" value="Bac_surfAg_D15"/>
</dbReference>
<feature type="chain" id="PRO_5047502604" evidence="5">
    <location>
        <begin position="23"/>
        <end position="1238"/>
    </location>
</feature>
<accession>A0ABW5IU81</accession>
<feature type="domain" description="Calcineurin-like phosphoesterase" evidence="6">
    <location>
        <begin position="47"/>
        <end position="243"/>
    </location>
</feature>
<dbReference type="Proteomes" id="UP001597468">
    <property type="component" value="Unassembled WGS sequence"/>
</dbReference>
<evidence type="ECO:0000256" key="1">
    <source>
        <dbReference type="ARBA" id="ARBA00004370"/>
    </source>
</evidence>
<reference evidence="9" key="1">
    <citation type="journal article" date="2019" name="Int. J. Syst. Evol. Microbiol.">
        <title>The Global Catalogue of Microorganisms (GCM) 10K type strain sequencing project: providing services to taxonomists for standard genome sequencing and annotation.</title>
        <authorList>
            <consortium name="The Broad Institute Genomics Platform"/>
            <consortium name="The Broad Institute Genome Sequencing Center for Infectious Disease"/>
            <person name="Wu L."/>
            <person name="Ma J."/>
        </authorList>
    </citation>
    <scope>NUCLEOTIDE SEQUENCE [LARGE SCALE GENOMIC DNA]</scope>
    <source>
        <strain evidence="9">KCTC 42585</strain>
    </source>
</reference>
<dbReference type="InterPro" id="IPR051558">
    <property type="entry name" value="Metallophosphoesterase_PAP"/>
</dbReference>
<comment type="subcellular location">
    <subcellularLocation>
        <location evidence="1">Membrane</location>
    </subcellularLocation>
</comment>
<dbReference type="Gene3D" id="2.40.160.50">
    <property type="entry name" value="membrane protein fhac: a member of the omp85/tpsb transporter family"/>
    <property type="match status" value="1"/>
</dbReference>
<name>A0ABW5IU81_9FLAO</name>
<dbReference type="PROSITE" id="PS51257">
    <property type="entry name" value="PROKAR_LIPOPROTEIN"/>
    <property type="match status" value="1"/>
</dbReference>
<evidence type="ECO:0000259" key="7">
    <source>
        <dbReference type="Pfam" id="PF01103"/>
    </source>
</evidence>
<keyword evidence="9" id="KW-1185">Reference proteome</keyword>
<dbReference type="EMBL" id="JBHULT010000006">
    <property type="protein sequence ID" value="MFD2516961.1"/>
    <property type="molecule type" value="Genomic_DNA"/>
</dbReference>
<keyword evidence="2 5" id="KW-0732">Signal</keyword>
<feature type="signal peptide" evidence="5">
    <location>
        <begin position="1"/>
        <end position="22"/>
    </location>
</feature>
<dbReference type="PANTHER" id="PTHR10161:SF14">
    <property type="entry name" value="TARTRATE-RESISTANT ACID PHOSPHATASE TYPE 5"/>
    <property type="match status" value="1"/>
</dbReference>
<dbReference type="Pfam" id="PF00149">
    <property type="entry name" value="Metallophos"/>
    <property type="match status" value="1"/>
</dbReference>
<keyword evidence="3" id="KW-0378">Hydrolase</keyword>
<evidence type="ECO:0000256" key="2">
    <source>
        <dbReference type="ARBA" id="ARBA00022729"/>
    </source>
</evidence>
<sequence>MTKKSPLLFWMFLTLLMGCATGEPTFEKSQNEPAENYTGNKEKITSFYLIGDAGYSQPGGSSDALQALKTYLGSVNTSEDFVVFLGDNLYPGGMVSKEDDKRESREYLLDAQLDAVENFKGQVVFLPGNHDWQKEGIDGLQRQQEYLEQMLGSEEVYFPKPGCPLQFVDISDDTHLIILDSQWYLEHWDDHPTVNDDCPEIKTREAMFLEVETELKKNQNKTTVFAMHHPLNSNGIFGGKSGLSMYLDPAHKRIPAPVIGSVVNFVRASGGISKQDLQNERYSEMVSRLRTIADKWGNVVFASGHDHSLQYVENEHIKQIISGAGSTTAYAEKGTDGLFAYTGQGFAVFDVFKDGSSRVSFYGSKGSKPELLYQKEVFGQPDKFDVESLPQEFPETVEASVYKPEETQKSDLYKSIWGDKYRELYSRKIEARVALLDTLYGGLEPMREGGGHQTTSLRVKDSLDREYNFRMLRKDAVQFIQAVGFKDEPISEDFKNTLAEKLLEDFYTGSHPYGFLAVPVLAEAADVLYTNPQLFYLPKQPKLGDYNFNHGGALYMVEERPEENWLGYDSFGNPNHDLESTEGMFERLRRDEKYSLDEAAYVRSRLFDMLIGDWDRHSDQWRWAEIEDEDDNRTFLPIPRDRDQVFSNFDGSLFNTLRKLVGFTNQFGQYDEDIDDIEWFNKSATAQDRALLQNSGKETWKEQAEFLQSRITDEVIDEAFARLPEEVQGQETEELKEKVRARRAKMVDISMRYYEVLAKLAIITGTDKDDFIDVTRMGEGKTKVTLSRNKDGERDDVISEKIYYADETEEIWIYGLDDDDQFFVDGKGNDEILVRIIGGQNNDVYHIENGKKIKVYDHKSKPNTIEKNKGARITFTDNYEVNLFDKDRKKSNSNSILPSIGYNPDDGVILGVHSAYTINKLITNPFTARHKFSAGYFFATQGFEVAYEGEFANSFSRYNLGVGAYYSSPKNTLNFFGLGNETVNYDDDLTKDYNRIRISRLGVELGIIKDSPYGSFFKYAVNFEGVEVEDTEGRYLSEEFAVEDEFFERKYYIGLEGNYGYESFDDVLNPTKGMDFEVALGGKMDVQDTHNAFIYIKPSVEFYHALTRNRKWVLNSRALAEINLQDDFRFYHAATLGGDNGLRGFRHQRFAGKEAFAAGADLRYSFEKFTTGFLPFQIGIFGGYDVGRVWIENENSDKWHDSYGGGFWVSSAETVSGKFNFFTGGEGLRFSFGVMFDL</sequence>
<dbReference type="Gene3D" id="3.60.21.10">
    <property type="match status" value="1"/>
</dbReference>
<protein>
    <submittedName>
        <fullName evidence="8">BamA/TamA family outer membrane protein</fullName>
    </submittedName>
</protein>
<dbReference type="InterPro" id="IPR004843">
    <property type="entry name" value="Calcineurin-like_PHP"/>
</dbReference>
<dbReference type="RefSeq" id="WP_380748550.1">
    <property type="nucleotide sequence ID" value="NZ_JBHULT010000006.1"/>
</dbReference>
<keyword evidence="4" id="KW-0472">Membrane</keyword>
<organism evidence="8 9">
    <name type="scientific">Salinimicrobium flavum</name>
    <dbReference type="NCBI Taxonomy" id="1737065"/>
    <lineage>
        <taxon>Bacteria</taxon>
        <taxon>Pseudomonadati</taxon>
        <taxon>Bacteroidota</taxon>
        <taxon>Flavobacteriia</taxon>
        <taxon>Flavobacteriales</taxon>
        <taxon>Flavobacteriaceae</taxon>
        <taxon>Salinimicrobium</taxon>
    </lineage>
</organism>